<name>A0A813JCY0_POLGL</name>
<accession>A0A813JCY0</accession>
<evidence type="ECO:0000313" key="3">
    <source>
        <dbReference type="Proteomes" id="UP000626109"/>
    </source>
</evidence>
<evidence type="ECO:0000313" key="2">
    <source>
        <dbReference type="EMBL" id="CAE8673307.1"/>
    </source>
</evidence>
<reference evidence="2" key="1">
    <citation type="submission" date="2021-02" db="EMBL/GenBank/DDBJ databases">
        <authorList>
            <person name="Dougan E. K."/>
            <person name="Rhodes N."/>
            <person name="Thang M."/>
            <person name="Chan C."/>
        </authorList>
    </citation>
    <scope>NUCLEOTIDE SEQUENCE</scope>
</reference>
<dbReference type="Proteomes" id="UP000626109">
    <property type="component" value="Unassembled WGS sequence"/>
</dbReference>
<sequence>AAESNFAASFAETKAPYRWPMYDLDGGRQSPFEDEDDYDSCCGPEGHQWQPPSDLVLPSNSSSSNSLSSADGTAADVAAAMSACDQDMSLWQSNDSFIVEGTVHGESMLDLRGFKRRVRPATSHSPASRKPRLTAAVPFLFGR</sequence>
<gene>
    <name evidence="2" type="ORF">PGLA2088_LOCUS18477</name>
</gene>
<protein>
    <submittedName>
        <fullName evidence="2">Uncharacterized protein</fullName>
    </submittedName>
</protein>
<comment type="caution">
    <text evidence="2">The sequence shown here is derived from an EMBL/GenBank/DDBJ whole genome shotgun (WGS) entry which is preliminary data.</text>
</comment>
<evidence type="ECO:0000256" key="1">
    <source>
        <dbReference type="SAM" id="MobiDB-lite"/>
    </source>
</evidence>
<feature type="region of interest" description="Disordered" evidence="1">
    <location>
        <begin position="20"/>
        <end position="72"/>
    </location>
</feature>
<dbReference type="EMBL" id="CAJNNW010024594">
    <property type="protein sequence ID" value="CAE8673307.1"/>
    <property type="molecule type" value="Genomic_DNA"/>
</dbReference>
<dbReference type="AlphaFoldDB" id="A0A813JCY0"/>
<feature type="non-terminal residue" evidence="2">
    <location>
        <position position="1"/>
    </location>
</feature>
<organism evidence="2 3">
    <name type="scientific">Polarella glacialis</name>
    <name type="common">Dinoflagellate</name>
    <dbReference type="NCBI Taxonomy" id="89957"/>
    <lineage>
        <taxon>Eukaryota</taxon>
        <taxon>Sar</taxon>
        <taxon>Alveolata</taxon>
        <taxon>Dinophyceae</taxon>
        <taxon>Suessiales</taxon>
        <taxon>Suessiaceae</taxon>
        <taxon>Polarella</taxon>
    </lineage>
</organism>
<feature type="compositionally biased region" description="Low complexity" evidence="1">
    <location>
        <begin position="51"/>
        <end position="72"/>
    </location>
</feature>
<proteinExistence type="predicted"/>